<dbReference type="Proteomes" id="UP000244906">
    <property type="component" value="Unassembled WGS sequence"/>
</dbReference>
<dbReference type="InterPro" id="IPR041854">
    <property type="entry name" value="BFD-like_2Fe2S-bd_dom_sf"/>
</dbReference>
<evidence type="ECO:0000256" key="5">
    <source>
        <dbReference type="ARBA" id="ARBA00023002"/>
    </source>
</evidence>
<keyword evidence="7" id="KW-0411">Iron-sulfur</keyword>
<dbReference type="GO" id="GO:0016491">
    <property type="term" value="F:oxidoreductase activity"/>
    <property type="evidence" value="ECO:0007669"/>
    <property type="project" value="UniProtKB-KW"/>
</dbReference>
<feature type="domain" description="4Fe-4S Mo/W bis-MGD-type" evidence="8">
    <location>
        <begin position="6"/>
        <end position="58"/>
    </location>
</feature>
<evidence type="ECO:0000256" key="1">
    <source>
        <dbReference type="ARBA" id="ARBA00001942"/>
    </source>
</evidence>
<proteinExistence type="predicted"/>
<keyword evidence="6" id="KW-0408">Iron</keyword>
<evidence type="ECO:0000256" key="2">
    <source>
        <dbReference type="ARBA" id="ARBA00022485"/>
    </source>
</evidence>
<dbReference type="SUPFAM" id="SSF50692">
    <property type="entry name" value="ADC-like"/>
    <property type="match status" value="1"/>
</dbReference>
<comment type="caution">
    <text evidence="9">The sequence shown here is derived from an EMBL/GenBank/DDBJ whole genome shotgun (WGS) entry which is preliminary data.</text>
</comment>
<dbReference type="Pfam" id="PF01568">
    <property type="entry name" value="Molydop_binding"/>
    <property type="match status" value="1"/>
</dbReference>
<dbReference type="RefSeq" id="WP_116686759.1">
    <property type="nucleotide sequence ID" value="NZ_CAWNYD010000002.1"/>
</dbReference>
<dbReference type="GO" id="GO:0045333">
    <property type="term" value="P:cellular respiration"/>
    <property type="evidence" value="ECO:0007669"/>
    <property type="project" value="UniProtKB-ARBA"/>
</dbReference>
<organism evidence="9 10">
    <name type="scientific">Pelagibaculum spongiae</name>
    <dbReference type="NCBI Taxonomy" id="2080658"/>
    <lineage>
        <taxon>Bacteria</taxon>
        <taxon>Pseudomonadati</taxon>
        <taxon>Pseudomonadota</taxon>
        <taxon>Gammaproteobacteria</taxon>
        <taxon>Oceanospirillales</taxon>
        <taxon>Pelagibaculum</taxon>
    </lineage>
</organism>
<dbReference type="InterPro" id="IPR027467">
    <property type="entry name" value="MopterinOxRdtase_cofactor_BS"/>
</dbReference>
<dbReference type="GO" id="GO:0043546">
    <property type="term" value="F:molybdopterin cofactor binding"/>
    <property type="evidence" value="ECO:0007669"/>
    <property type="project" value="InterPro"/>
</dbReference>
<evidence type="ECO:0000256" key="7">
    <source>
        <dbReference type="ARBA" id="ARBA00023014"/>
    </source>
</evidence>
<dbReference type="Gene3D" id="3.40.228.10">
    <property type="entry name" value="Dimethylsulfoxide Reductase, domain 2"/>
    <property type="match status" value="1"/>
</dbReference>
<dbReference type="GO" id="GO:0051539">
    <property type="term" value="F:4 iron, 4 sulfur cluster binding"/>
    <property type="evidence" value="ECO:0007669"/>
    <property type="project" value="UniProtKB-KW"/>
</dbReference>
<name>A0A2V1GWH8_9GAMM</name>
<dbReference type="InterPro" id="IPR009010">
    <property type="entry name" value="Asp_de-COase-like_dom_sf"/>
</dbReference>
<dbReference type="EMBL" id="QDDL01000002">
    <property type="protein sequence ID" value="PVZ70688.1"/>
    <property type="molecule type" value="Genomic_DNA"/>
</dbReference>
<dbReference type="InterPro" id="IPR006963">
    <property type="entry name" value="Mopterin_OxRdtase_4Fe-4S_dom"/>
</dbReference>
<dbReference type="PANTHER" id="PTHR43105">
    <property type="entry name" value="RESPIRATORY NITRATE REDUCTASE"/>
    <property type="match status" value="1"/>
</dbReference>
<protein>
    <submittedName>
        <fullName evidence="9">Nitrate reductase</fullName>
    </submittedName>
</protein>
<dbReference type="SMART" id="SM00926">
    <property type="entry name" value="Molybdop_Fe4S4"/>
    <property type="match status" value="1"/>
</dbReference>
<dbReference type="InterPro" id="IPR006657">
    <property type="entry name" value="MoPterin_dinucl-bd_dom"/>
</dbReference>
<dbReference type="GO" id="GO:0016020">
    <property type="term" value="C:membrane"/>
    <property type="evidence" value="ECO:0007669"/>
    <property type="project" value="TreeGrafter"/>
</dbReference>
<dbReference type="Gene3D" id="2.40.40.20">
    <property type="match status" value="1"/>
</dbReference>
<dbReference type="InterPro" id="IPR006656">
    <property type="entry name" value="Mopterin_OxRdtase"/>
</dbReference>
<evidence type="ECO:0000313" key="10">
    <source>
        <dbReference type="Proteomes" id="UP000244906"/>
    </source>
</evidence>
<accession>A0A2V1GWH8</accession>
<dbReference type="AlphaFoldDB" id="A0A2V1GWH8"/>
<dbReference type="Gene3D" id="2.20.25.90">
    <property type="entry name" value="ADC-like domains"/>
    <property type="match status" value="1"/>
</dbReference>
<dbReference type="CDD" id="cd02754">
    <property type="entry name" value="MopB_Nitrate-R-NapA-like"/>
    <property type="match status" value="1"/>
</dbReference>
<dbReference type="PANTHER" id="PTHR43105:SF9">
    <property type="entry name" value="NADPH-FE(3+) OXIDOREDUCTASE SUBUNIT ALPHA"/>
    <property type="match status" value="1"/>
</dbReference>
<dbReference type="PROSITE" id="PS51669">
    <property type="entry name" value="4FE4S_MOW_BIS_MGD"/>
    <property type="match status" value="1"/>
</dbReference>
<dbReference type="Gene3D" id="3.40.50.740">
    <property type="match status" value="1"/>
</dbReference>
<keyword evidence="2" id="KW-0004">4Fe-4S</keyword>
<dbReference type="OrthoDB" id="9810782at2"/>
<evidence type="ECO:0000256" key="4">
    <source>
        <dbReference type="ARBA" id="ARBA00022723"/>
    </source>
</evidence>
<dbReference type="InterPro" id="IPR050123">
    <property type="entry name" value="Prok_molybdopt-oxidoreductase"/>
</dbReference>
<gene>
    <name evidence="9" type="ORF">DC094_07495</name>
</gene>
<evidence type="ECO:0000256" key="6">
    <source>
        <dbReference type="ARBA" id="ARBA00023004"/>
    </source>
</evidence>
<keyword evidence="3" id="KW-0500">Molybdenum</keyword>
<dbReference type="Gene3D" id="1.10.10.1100">
    <property type="entry name" value="BFD-like [2Fe-2S]-binding domain"/>
    <property type="match status" value="1"/>
</dbReference>
<dbReference type="SUPFAM" id="SSF53706">
    <property type="entry name" value="Formate dehydrogenase/DMSO reductase, domains 1-3"/>
    <property type="match status" value="1"/>
</dbReference>
<dbReference type="GO" id="GO:0046872">
    <property type="term" value="F:metal ion binding"/>
    <property type="evidence" value="ECO:0007669"/>
    <property type="project" value="UniProtKB-KW"/>
</dbReference>
<dbReference type="GO" id="GO:1990204">
    <property type="term" value="C:oxidoreductase complex"/>
    <property type="evidence" value="ECO:0007669"/>
    <property type="project" value="UniProtKB-ARBA"/>
</dbReference>
<evidence type="ECO:0000259" key="8">
    <source>
        <dbReference type="PROSITE" id="PS51669"/>
    </source>
</evidence>
<dbReference type="Pfam" id="PF00384">
    <property type="entry name" value="Molybdopterin"/>
    <property type="match status" value="1"/>
</dbReference>
<comment type="cofactor">
    <cofactor evidence="1">
        <name>Mo-bis(molybdopterin guanine dinucleotide)</name>
        <dbReference type="ChEBI" id="CHEBI:60539"/>
    </cofactor>
</comment>
<dbReference type="Pfam" id="PF04879">
    <property type="entry name" value="Molybdop_Fe4S4"/>
    <property type="match status" value="1"/>
</dbReference>
<evidence type="ECO:0000256" key="3">
    <source>
        <dbReference type="ARBA" id="ARBA00022505"/>
    </source>
</evidence>
<sequence length="896" mass="98551">MDNHNNNKIKTTCPYCGVGCGLIAESKNRIYGDITHPANFGELCAKGSNLAASLNNNQRLPTAQVNQQPASLEHALDAIAEKISHCINEYGPESVAFYGSGQLLTEDYYVANKLMKGFIGSSNIDTNSRLCMASAVVAHQRAFGEDCVPGCYQDFDMADLVILVGSNAAWTHPIIYRRISEAKQKNPNMKLVVIDPRKTASCAYADLHLAINPDSDIALFNGLLRYLEQTDKTDKDYIEQHTEGFSKALEAASAKQAPLSELCGVPEQQLNTFFHWFSDTDKTVTAYCMGVNQSRCGSDKANAIINCHLATGRIGKPGASPFSLTGQPNAMGGREVGGLATQLAAHMGFETDSIDRVKRFWSAPNITTKPGLKAVDLFQAINAGKIKFLWVMATNPAVSMPELASVQSALEKIPHLVVSDKFPTETSHYADIILPAAGWGEKDGTVTNSERTISRQRSFLPLTDLIKPDWWAICQVAKRLGFSDAFNFESSADIFREHAALSAFENNDNNTSSQSKRIFNLAELSELSDDQYNELPPTQWPLKMDSISQFTSSRLFSDGQFATHNKKAQFIAIPSNTSRRLDKPQASSDVVNKPHATELMLILNTGRERDQWHTRSITGKIAKLNLHSWQPTAKLHPDDLASLGNPSHIEANNLQQTLIIKCQADVQQKLGEVFIPMHWGFTSSNQGQVNKLVTAEADPYSGQPSCKLTQITVKTATINWTGWLASLNKIDSFPKSSLWTEIKQNNQYLYHLSAADDISTSSNLLLDSLTKGALLAKEDSQQQQFTYALAAEKGGFDWWLQLSEKNSSNNLIEQETQPSDFENILQRASLNSDKKSSSRIICSCYSISQNQISQAIDGGCNSVNSLSRKLGCGNNCGVCKPELKAMLCDKQSIELS</sequence>
<dbReference type="PROSITE" id="PS00551">
    <property type="entry name" value="MOLYBDOPTERIN_PROK_1"/>
    <property type="match status" value="1"/>
</dbReference>
<keyword evidence="4" id="KW-0479">Metal-binding</keyword>
<reference evidence="9 10" key="1">
    <citation type="submission" date="2018-04" db="EMBL/GenBank/DDBJ databases">
        <title>Thalassorhabdus spongiae gen. nov., sp. nov., isolated from a marine sponge in South-West Iceland.</title>
        <authorList>
            <person name="Knobloch S."/>
            <person name="Daussin A."/>
            <person name="Johannsson R."/>
            <person name="Marteinsson V.T."/>
        </authorList>
    </citation>
    <scope>NUCLEOTIDE SEQUENCE [LARGE SCALE GENOMIC DNA]</scope>
    <source>
        <strain evidence="9 10">Hp12</strain>
    </source>
</reference>
<dbReference type="InterPro" id="IPR007419">
    <property type="entry name" value="BFD-like_2Fe2S-bd_dom"/>
</dbReference>
<keyword evidence="5" id="KW-0560">Oxidoreductase</keyword>
<keyword evidence="10" id="KW-1185">Reference proteome</keyword>
<dbReference type="Pfam" id="PF04324">
    <property type="entry name" value="Fer2_BFD"/>
    <property type="match status" value="1"/>
</dbReference>
<evidence type="ECO:0000313" key="9">
    <source>
        <dbReference type="EMBL" id="PVZ70688.1"/>
    </source>
</evidence>